<dbReference type="EMBL" id="BGZK01001242">
    <property type="protein sequence ID" value="GBP75280.1"/>
    <property type="molecule type" value="Genomic_DNA"/>
</dbReference>
<dbReference type="AlphaFoldDB" id="A0A4C1YJP7"/>
<evidence type="ECO:0000313" key="1">
    <source>
        <dbReference type="EMBL" id="GBP75280.1"/>
    </source>
</evidence>
<proteinExistence type="predicted"/>
<organism evidence="1 2">
    <name type="scientific">Eumeta variegata</name>
    <name type="common">Bagworm moth</name>
    <name type="synonym">Eumeta japonica</name>
    <dbReference type="NCBI Taxonomy" id="151549"/>
    <lineage>
        <taxon>Eukaryota</taxon>
        <taxon>Metazoa</taxon>
        <taxon>Ecdysozoa</taxon>
        <taxon>Arthropoda</taxon>
        <taxon>Hexapoda</taxon>
        <taxon>Insecta</taxon>
        <taxon>Pterygota</taxon>
        <taxon>Neoptera</taxon>
        <taxon>Endopterygota</taxon>
        <taxon>Lepidoptera</taxon>
        <taxon>Glossata</taxon>
        <taxon>Ditrysia</taxon>
        <taxon>Tineoidea</taxon>
        <taxon>Psychidae</taxon>
        <taxon>Oiketicinae</taxon>
        <taxon>Eumeta</taxon>
    </lineage>
</organism>
<sequence length="192" mass="21403">MPSLGRRSSSPCAGGVRAAGSVLSFNYHLASSRVTIAKFISRIFVVGLRDRLRRRDGRPPVAQPVAGVAQPRRRVASPTIGELIRCTNSAIGTADERNHVSSCENGVVEHRMPLVNVQRAWKRPKYLHEKKNTERSKGPKLPTAGSYRYESPAMPHGRLIVRVFAAVQYQIFIRFRNLLYAQIGYFFASVVA</sequence>
<dbReference type="Proteomes" id="UP000299102">
    <property type="component" value="Unassembled WGS sequence"/>
</dbReference>
<comment type="caution">
    <text evidence="1">The sequence shown here is derived from an EMBL/GenBank/DDBJ whole genome shotgun (WGS) entry which is preliminary data.</text>
</comment>
<protein>
    <submittedName>
        <fullName evidence="1">Uncharacterized protein</fullName>
    </submittedName>
</protein>
<accession>A0A4C1YJP7</accession>
<reference evidence="1 2" key="1">
    <citation type="journal article" date="2019" name="Commun. Biol.">
        <title>The bagworm genome reveals a unique fibroin gene that provides high tensile strength.</title>
        <authorList>
            <person name="Kono N."/>
            <person name="Nakamura H."/>
            <person name="Ohtoshi R."/>
            <person name="Tomita M."/>
            <person name="Numata K."/>
            <person name="Arakawa K."/>
        </authorList>
    </citation>
    <scope>NUCLEOTIDE SEQUENCE [LARGE SCALE GENOMIC DNA]</scope>
</reference>
<evidence type="ECO:0000313" key="2">
    <source>
        <dbReference type="Proteomes" id="UP000299102"/>
    </source>
</evidence>
<gene>
    <name evidence="1" type="ORF">EVAR_47317_1</name>
</gene>
<keyword evidence="2" id="KW-1185">Reference proteome</keyword>
<name>A0A4C1YJP7_EUMVA</name>